<reference evidence="6 7" key="1">
    <citation type="submission" date="2009-11" db="EMBL/GenBank/DDBJ databases">
        <title>Annotation of Allomyces macrogynus ATCC 38327.</title>
        <authorList>
            <consortium name="The Broad Institute Genome Sequencing Platform"/>
            <person name="Russ C."/>
            <person name="Cuomo C."/>
            <person name="Burger G."/>
            <person name="Gray M.W."/>
            <person name="Holland P.W.H."/>
            <person name="King N."/>
            <person name="Lang F.B.F."/>
            <person name="Roger A.J."/>
            <person name="Ruiz-Trillo I."/>
            <person name="Young S.K."/>
            <person name="Zeng Q."/>
            <person name="Gargeya S."/>
            <person name="Fitzgerald M."/>
            <person name="Haas B."/>
            <person name="Abouelleil A."/>
            <person name="Alvarado L."/>
            <person name="Arachchi H.M."/>
            <person name="Berlin A."/>
            <person name="Chapman S.B."/>
            <person name="Gearin G."/>
            <person name="Goldberg J."/>
            <person name="Griggs A."/>
            <person name="Gujja S."/>
            <person name="Hansen M."/>
            <person name="Heiman D."/>
            <person name="Howarth C."/>
            <person name="Larimer J."/>
            <person name="Lui A."/>
            <person name="MacDonald P.J.P."/>
            <person name="McCowen C."/>
            <person name="Montmayeur A."/>
            <person name="Murphy C."/>
            <person name="Neiman D."/>
            <person name="Pearson M."/>
            <person name="Priest M."/>
            <person name="Roberts A."/>
            <person name="Saif S."/>
            <person name="Shea T."/>
            <person name="Sisk P."/>
            <person name="Stolte C."/>
            <person name="Sykes S."/>
            <person name="Wortman J."/>
            <person name="Nusbaum C."/>
            <person name="Birren B."/>
        </authorList>
    </citation>
    <scope>NUCLEOTIDE SEQUENCE [LARGE SCALE GENOMIC DNA]</scope>
    <source>
        <strain evidence="6 7">ATCC 38327</strain>
    </source>
</reference>
<evidence type="ECO:0000313" key="6">
    <source>
        <dbReference type="EMBL" id="KNE60287.1"/>
    </source>
</evidence>
<name>A0A0L0SCX0_ALLM3</name>
<organism evidence="6 7">
    <name type="scientific">Allomyces macrogynus (strain ATCC 38327)</name>
    <name type="common">Allomyces javanicus var. macrogynus</name>
    <dbReference type="NCBI Taxonomy" id="578462"/>
    <lineage>
        <taxon>Eukaryota</taxon>
        <taxon>Fungi</taxon>
        <taxon>Fungi incertae sedis</taxon>
        <taxon>Blastocladiomycota</taxon>
        <taxon>Blastocladiomycetes</taxon>
        <taxon>Blastocladiales</taxon>
        <taxon>Blastocladiaceae</taxon>
        <taxon>Allomyces</taxon>
    </lineage>
</organism>
<keyword evidence="7" id="KW-1185">Reference proteome</keyword>
<reference evidence="7" key="2">
    <citation type="submission" date="2009-11" db="EMBL/GenBank/DDBJ databases">
        <title>The Genome Sequence of Allomyces macrogynus strain ATCC 38327.</title>
        <authorList>
            <consortium name="The Broad Institute Genome Sequencing Platform"/>
            <person name="Russ C."/>
            <person name="Cuomo C."/>
            <person name="Shea T."/>
            <person name="Young S.K."/>
            <person name="Zeng Q."/>
            <person name="Koehrsen M."/>
            <person name="Haas B."/>
            <person name="Borodovsky M."/>
            <person name="Guigo R."/>
            <person name="Alvarado L."/>
            <person name="Berlin A."/>
            <person name="Borenstein D."/>
            <person name="Chen Z."/>
            <person name="Engels R."/>
            <person name="Freedman E."/>
            <person name="Gellesch M."/>
            <person name="Goldberg J."/>
            <person name="Griggs A."/>
            <person name="Gujja S."/>
            <person name="Heiman D."/>
            <person name="Hepburn T."/>
            <person name="Howarth C."/>
            <person name="Jen D."/>
            <person name="Larson L."/>
            <person name="Lewis B."/>
            <person name="Mehta T."/>
            <person name="Park D."/>
            <person name="Pearson M."/>
            <person name="Roberts A."/>
            <person name="Saif S."/>
            <person name="Shenoy N."/>
            <person name="Sisk P."/>
            <person name="Stolte C."/>
            <person name="Sykes S."/>
            <person name="Walk T."/>
            <person name="White J."/>
            <person name="Yandava C."/>
            <person name="Burger G."/>
            <person name="Gray M.W."/>
            <person name="Holland P.W.H."/>
            <person name="King N."/>
            <person name="Lang F.B.F."/>
            <person name="Roger A.J."/>
            <person name="Ruiz-Trillo I."/>
            <person name="Lander E."/>
            <person name="Nusbaum C."/>
        </authorList>
    </citation>
    <scope>NUCLEOTIDE SEQUENCE [LARGE SCALE GENOMIC DNA]</scope>
    <source>
        <strain evidence="7">ATCC 38327</strain>
    </source>
</reference>
<dbReference type="PANTHER" id="PTHR19211">
    <property type="entry name" value="ATP-BINDING TRANSPORT PROTEIN-RELATED"/>
    <property type="match status" value="1"/>
</dbReference>
<dbReference type="InterPro" id="IPR027417">
    <property type="entry name" value="P-loop_NTPase"/>
</dbReference>
<dbReference type="InterPro" id="IPR003593">
    <property type="entry name" value="AAA+_ATPase"/>
</dbReference>
<feature type="compositionally biased region" description="Acidic residues" evidence="4">
    <location>
        <begin position="678"/>
        <end position="689"/>
    </location>
</feature>
<dbReference type="Pfam" id="PF00005">
    <property type="entry name" value="ABC_tran"/>
    <property type="match status" value="2"/>
</dbReference>
<dbReference type="STRING" id="578462.A0A0L0SCX0"/>
<evidence type="ECO:0000256" key="4">
    <source>
        <dbReference type="SAM" id="MobiDB-lite"/>
    </source>
</evidence>
<keyword evidence="1" id="KW-0677">Repeat</keyword>
<sequence length="751" mass="81533">MPPRRNNKKSGSSKAAAPAPASSASTSAASASSTSADAGAGPRVVAISQVSRFHTESIDTDPRDVLLDGVHLTVDRNDLLVDTRLVLRLGRHYALLGRNGTGKSTLMRAIATRTLVGFPTNLAVVMIDQHPDRAMVESDQTPLQYLLDADTHYATLCADVDALEAAVQDGTEAEAVRAIQMRRARKVLTEAQRIADHRSGARGLAARNELLAAEADVDALAQGINEVAVDEMDAHRLLEELYEEINLYDEEERRQLADSVLRGLGFDDARLAQRVADLSGGWQMRASLARSLFLPSDILICDEVSNNLDLPAIIWLQQYLQSLPQTVVLISHDRHLIESVAQELIVLRDKTLTYFDGTLSTYERVQRETQRSKLRQHGAIEKRRAQLQAQIQRNVAHARSTGSDKALLQAASRAKRIEKLGMEKTADGKRFKVSYRAGYHFDYRPPVVLDKPEPKVAFKVPVPAAHRAADSGRVLLRVDNLTFTYPGTAAPVLRDVTLALAPHDRVAVLGANGAGKSTLVKLLVGTLSAPGVAREPGVRVGYVSQAHVAELLADPHVQEATPVRLLEQWAREQGLPTANVDWHAQLGAFGIGHVGHVPAAHLSGGQLVKLALARAGLGGPQVYILDEVTNHLDLASIEALARALRAFPGAVLAVSHDQWFVRQLVGEKDDLADHGGEDASDSDSGEDDDGAKKGTVYLVQDGQLVRRESVTDAVKILSKPPKKKKKMVEGAPAEPVVKEKVRFSKTKAKKF</sequence>
<evidence type="ECO:0000256" key="2">
    <source>
        <dbReference type="ARBA" id="ARBA00022741"/>
    </source>
</evidence>
<dbReference type="GO" id="GO:0016887">
    <property type="term" value="F:ATP hydrolysis activity"/>
    <property type="evidence" value="ECO:0007669"/>
    <property type="project" value="InterPro"/>
</dbReference>
<dbReference type="Gene3D" id="3.40.50.300">
    <property type="entry name" value="P-loop containing nucleotide triphosphate hydrolases"/>
    <property type="match status" value="2"/>
</dbReference>
<dbReference type="InterPro" id="IPR017871">
    <property type="entry name" value="ABC_transporter-like_CS"/>
</dbReference>
<dbReference type="OrthoDB" id="2110130at2759"/>
<dbReference type="AlphaFoldDB" id="A0A0L0SCX0"/>
<keyword evidence="2" id="KW-0547">Nucleotide-binding</keyword>
<dbReference type="PANTHER" id="PTHR19211:SF135">
    <property type="entry name" value="ATPASE, PUTATIVE (AFU_ORTHOLOGUE AFUA_1G16440)-RELATED"/>
    <property type="match status" value="1"/>
</dbReference>
<dbReference type="InterPro" id="IPR050611">
    <property type="entry name" value="ABCF"/>
</dbReference>
<dbReference type="GO" id="GO:0005524">
    <property type="term" value="F:ATP binding"/>
    <property type="evidence" value="ECO:0007669"/>
    <property type="project" value="UniProtKB-KW"/>
</dbReference>
<dbReference type="SMART" id="SM00382">
    <property type="entry name" value="AAA"/>
    <property type="match status" value="2"/>
</dbReference>
<dbReference type="Proteomes" id="UP000054350">
    <property type="component" value="Unassembled WGS sequence"/>
</dbReference>
<dbReference type="Pfam" id="PF12848">
    <property type="entry name" value="ABC_tran_Xtn"/>
    <property type="match status" value="1"/>
</dbReference>
<dbReference type="CDD" id="cd03221">
    <property type="entry name" value="ABCF_EF-3"/>
    <property type="match status" value="1"/>
</dbReference>
<feature type="region of interest" description="Disordered" evidence="4">
    <location>
        <begin position="671"/>
        <end position="693"/>
    </location>
</feature>
<dbReference type="OMA" id="RQIAHME"/>
<evidence type="ECO:0000256" key="1">
    <source>
        <dbReference type="ARBA" id="ARBA00022737"/>
    </source>
</evidence>
<dbReference type="eggNOG" id="KOG0062">
    <property type="taxonomic scope" value="Eukaryota"/>
</dbReference>
<keyword evidence="3" id="KW-0067">ATP-binding</keyword>
<dbReference type="InterPro" id="IPR032781">
    <property type="entry name" value="ABC_tran_Xtn"/>
</dbReference>
<dbReference type="PROSITE" id="PS00211">
    <property type="entry name" value="ABC_TRANSPORTER_1"/>
    <property type="match status" value="1"/>
</dbReference>
<proteinExistence type="predicted"/>
<feature type="region of interest" description="Disordered" evidence="4">
    <location>
        <begin position="1"/>
        <end position="41"/>
    </location>
</feature>
<dbReference type="VEuPathDB" id="FungiDB:AMAG_05693"/>
<accession>A0A0L0SCX0</accession>
<dbReference type="InterPro" id="IPR003439">
    <property type="entry name" value="ABC_transporter-like_ATP-bd"/>
</dbReference>
<feature type="domain" description="ABC transporter" evidence="5">
    <location>
        <begin position="65"/>
        <end position="374"/>
    </location>
</feature>
<gene>
    <name evidence="6" type="ORF">AMAG_05693</name>
</gene>
<feature type="domain" description="ABC transporter" evidence="5">
    <location>
        <begin position="476"/>
        <end position="698"/>
    </location>
</feature>
<evidence type="ECO:0000259" key="5">
    <source>
        <dbReference type="PROSITE" id="PS50893"/>
    </source>
</evidence>
<dbReference type="SUPFAM" id="SSF52540">
    <property type="entry name" value="P-loop containing nucleoside triphosphate hydrolases"/>
    <property type="match status" value="2"/>
</dbReference>
<dbReference type="EMBL" id="GG745336">
    <property type="protein sequence ID" value="KNE60287.1"/>
    <property type="molecule type" value="Genomic_DNA"/>
</dbReference>
<feature type="compositionally biased region" description="Low complexity" evidence="4">
    <location>
        <begin position="9"/>
        <end position="41"/>
    </location>
</feature>
<evidence type="ECO:0000256" key="3">
    <source>
        <dbReference type="ARBA" id="ARBA00022840"/>
    </source>
</evidence>
<dbReference type="PROSITE" id="PS50893">
    <property type="entry name" value="ABC_TRANSPORTER_2"/>
    <property type="match status" value="2"/>
</dbReference>
<protein>
    <recommendedName>
        <fullName evidence="5">ABC transporter domain-containing protein</fullName>
    </recommendedName>
</protein>
<evidence type="ECO:0000313" key="7">
    <source>
        <dbReference type="Proteomes" id="UP000054350"/>
    </source>
</evidence>